<dbReference type="PANTHER" id="PTHR46641">
    <property type="entry name" value="FMRFAMIDE RECEPTOR-RELATED"/>
    <property type="match status" value="1"/>
</dbReference>
<comment type="subcellular location">
    <subcellularLocation>
        <location evidence="1">Membrane</location>
    </subcellularLocation>
</comment>
<evidence type="ECO:0000313" key="8">
    <source>
        <dbReference type="Proteomes" id="UP001497623"/>
    </source>
</evidence>
<dbReference type="InterPro" id="IPR052954">
    <property type="entry name" value="GPCR-Ligand_Int"/>
</dbReference>
<dbReference type="InterPro" id="IPR017452">
    <property type="entry name" value="GPCR_Rhodpsn_7TM"/>
</dbReference>
<sequence length="317" mass="36087">MSVNESYIPANNSSGCAPILVVPDDVAWVRWLAYQVILSIFICIGCITNGFCIYVTYRPNMKQLYLNSYIRVISASDFITCLLHIPWTTTYYKSCIFDSYATAFYRAYFGTTLPSFTRSFTLCMVLWISYDRLIAMWSFKKFQHVKTNNVILIRLLGTFMYCLFACIPLWVYASVDCVGDSHNLLWMSNGGYVNNIHTNCFLIIRSIRDVLFRVLPNVLLVVFGVGLIVAVAKKIQDIKGPTMNQSSVKGFHHTIMVLSINISYILSSLPLIIGGLFFFRRENGECFGTATSEAWTAFGVLLRSFWHDFGVFFIIAL</sequence>
<comment type="caution">
    <text evidence="7">The sequence shown here is derived from an EMBL/GenBank/DDBJ whole genome shotgun (WGS) entry which is preliminary data.</text>
</comment>
<evidence type="ECO:0000256" key="4">
    <source>
        <dbReference type="ARBA" id="ARBA00023136"/>
    </source>
</evidence>
<protein>
    <recommendedName>
        <fullName evidence="6">G-protein coupled receptors family 1 profile domain-containing protein</fullName>
    </recommendedName>
</protein>
<keyword evidence="3 5" id="KW-1133">Transmembrane helix</keyword>
<dbReference type="SUPFAM" id="SSF81321">
    <property type="entry name" value="Family A G protein-coupled receptor-like"/>
    <property type="match status" value="1"/>
</dbReference>
<dbReference type="PROSITE" id="PS50262">
    <property type="entry name" value="G_PROTEIN_RECEP_F1_2"/>
    <property type="match status" value="1"/>
</dbReference>
<reference evidence="7 8" key="1">
    <citation type="submission" date="2024-05" db="EMBL/GenBank/DDBJ databases">
        <authorList>
            <person name="Wallberg A."/>
        </authorList>
    </citation>
    <scope>NUCLEOTIDE SEQUENCE [LARGE SCALE GENOMIC DNA]</scope>
</reference>
<feature type="transmembrane region" description="Helical" evidence="5">
    <location>
        <begin position="107"/>
        <end position="130"/>
    </location>
</feature>
<evidence type="ECO:0000259" key="6">
    <source>
        <dbReference type="PROSITE" id="PS50262"/>
    </source>
</evidence>
<feature type="transmembrane region" description="Helical" evidence="5">
    <location>
        <begin position="151"/>
        <end position="173"/>
    </location>
</feature>
<evidence type="ECO:0000313" key="7">
    <source>
        <dbReference type="EMBL" id="CAL4073492.1"/>
    </source>
</evidence>
<evidence type="ECO:0000256" key="3">
    <source>
        <dbReference type="ARBA" id="ARBA00022989"/>
    </source>
</evidence>
<feature type="non-terminal residue" evidence="7">
    <location>
        <position position="317"/>
    </location>
</feature>
<feature type="domain" description="G-protein coupled receptors family 1 profile" evidence="6">
    <location>
        <begin position="48"/>
        <end position="273"/>
    </location>
</feature>
<dbReference type="Pfam" id="PF10324">
    <property type="entry name" value="7TM_GPCR_Srw"/>
    <property type="match status" value="1"/>
</dbReference>
<accession>A0AAV2Q6E0</accession>
<keyword evidence="8" id="KW-1185">Reference proteome</keyword>
<dbReference type="Gene3D" id="1.20.1070.10">
    <property type="entry name" value="Rhodopsin 7-helix transmembrane proteins"/>
    <property type="match status" value="1"/>
</dbReference>
<dbReference type="Proteomes" id="UP001497623">
    <property type="component" value="Unassembled WGS sequence"/>
</dbReference>
<feature type="transmembrane region" description="Helical" evidence="5">
    <location>
        <begin position="214"/>
        <end position="232"/>
    </location>
</feature>
<dbReference type="GO" id="GO:0008528">
    <property type="term" value="F:G protein-coupled peptide receptor activity"/>
    <property type="evidence" value="ECO:0007669"/>
    <property type="project" value="InterPro"/>
</dbReference>
<feature type="transmembrane region" description="Helical" evidence="5">
    <location>
        <begin position="294"/>
        <end position="316"/>
    </location>
</feature>
<keyword evidence="4 5" id="KW-0472">Membrane</keyword>
<proteinExistence type="predicted"/>
<feature type="transmembrane region" description="Helical" evidence="5">
    <location>
        <begin position="69"/>
        <end position="87"/>
    </location>
</feature>
<evidence type="ECO:0000256" key="1">
    <source>
        <dbReference type="ARBA" id="ARBA00004370"/>
    </source>
</evidence>
<evidence type="ECO:0000256" key="2">
    <source>
        <dbReference type="ARBA" id="ARBA00022692"/>
    </source>
</evidence>
<gene>
    <name evidence="7" type="ORF">MNOR_LOCUS9144</name>
</gene>
<dbReference type="EMBL" id="CAXKWB010004355">
    <property type="protein sequence ID" value="CAL4073492.1"/>
    <property type="molecule type" value="Genomic_DNA"/>
</dbReference>
<feature type="transmembrane region" description="Helical" evidence="5">
    <location>
        <begin position="32"/>
        <end position="57"/>
    </location>
</feature>
<keyword evidence="2 5" id="KW-0812">Transmembrane</keyword>
<evidence type="ECO:0000256" key="5">
    <source>
        <dbReference type="SAM" id="Phobius"/>
    </source>
</evidence>
<dbReference type="AlphaFoldDB" id="A0AAV2Q6E0"/>
<dbReference type="InterPro" id="IPR019427">
    <property type="entry name" value="7TM_GPCR_serpentine_rcpt_Srw"/>
</dbReference>
<dbReference type="GO" id="GO:0016020">
    <property type="term" value="C:membrane"/>
    <property type="evidence" value="ECO:0007669"/>
    <property type="project" value="UniProtKB-SubCell"/>
</dbReference>
<feature type="transmembrane region" description="Helical" evidence="5">
    <location>
        <begin position="253"/>
        <end position="279"/>
    </location>
</feature>
<name>A0AAV2Q6E0_MEGNR</name>
<dbReference type="PANTHER" id="PTHR46641:SF2">
    <property type="entry name" value="FMRFAMIDE RECEPTOR"/>
    <property type="match status" value="1"/>
</dbReference>
<organism evidence="7 8">
    <name type="scientific">Meganyctiphanes norvegica</name>
    <name type="common">Northern krill</name>
    <name type="synonym">Thysanopoda norvegica</name>
    <dbReference type="NCBI Taxonomy" id="48144"/>
    <lineage>
        <taxon>Eukaryota</taxon>
        <taxon>Metazoa</taxon>
        <taxon>Ecdysozoa</taxon>
        <taxon>Arthropoda</taxon>
        <taxon>Crustacea</taxon>
        <taxon>Multicrustacea</taxon>
        <taxon>Malacostraca</taxon>
        <taxon>Eumalacostraca</taxon>
        <taxon>Eucarida</taxon>
        <taxon>Euphausiacea</taxon>
        <taxon>Euphausiidae</taxon>
        <taxon>Meganyctiphanes</taxon>
    </lineage>
</organism>